<evidence type="ECO:0000313" key="7">
    <source>
        <dbReference type="Proteomes" id="UP000638648"/>
    </source>
</evidence>
<accession>A0A927N5H2</accession>
<reference evidence="6" key="1">
    <citation type="submission" date="2020-10" db="EMBL/GenBank/DDBJ databases">
        <title>Sequencing the genomes of 1000 actinobacteria strains.</title>
        <authorList>
            <person name="Klenk H.-P."/>
        </authorList>
    </citation>
    <scope>NUCLEOTIDE SEQUENCE</scope>
    <source>
        <strain evidence="6">DSM 45354</strain>
    </source>
</reference>
<dbReference type="RefSeq" id="WP_192752571.1">
    <property type="nucleotide sequence ID" value="NZ_BAABJL010000119.1"/>
</dbReference>
<evidence type="ECO:0000256" key="3">
    <source>
        <dbReference type="ARBA" id="ARBA00023163"/>
    </source>
</evidence>
<dbReference type="PANTHER" id="PTHR30146:SF155">
    <property type="entry name" value="ALANINE RACEMASE"/>
    <property type="match status" value="1"/>
</dbReference>
<dbReference type="SUPFAM" id="SSF53822">
    <property type="entry name" value="Periplasmic binding protein-like I"/>
    <property type="match status" value="1"/>
</dbReference>
<dbReference type="InterPro" id="IPR010982">
    <property type="entry name" value="Lambda_DNA-bd_dom_sf"/>
</dbReference>
<dbReference type="GO" id="GO:0003700">
    <property type="term" value="F:DNA-binding transcription factor activity"/>
    <property type="evidence" value="ECO:0007669"/>
    <property type="project" value="TreeGrafter"/>
</dbReference>
<evidence type="ECO:0000313" key="6">
    <source>
        <dbReference type="EMBL" id="MBE1608875.1"/>
    </source>
</evidence>
<dbReference type="CDD" id="cd06267">
    <property type="entry name" value="PBP1_LacI_sugar_binding-like"/>
    <property type="match status" value="1"/>
</dbReference>
<dbReference type="EMBL" id="JADBEM010000001">
    <property type="protein sequence ID" value="MBE1608875.1"/>
    <property type="molecule type" value="Genomic_DNA"/>
</dbReference>
<keyword evidence="1" id="KW-0805">Transcription regulation</keyword>
<dbReference type="InterPro" id="IPR028082">
    <property type="entry name" value="Peripla_BP_I"/>
</dbReference>
<dbReference type="GO" id="GO:0000976">
    <property type="term" value="F:transcription cis-regulatory region binding"/>
    <property type="evidence" value="ECO:0007669"/>
    <property type="project" value="TreeGrafter"/>
</dbReference>
<dbReference type="PANTHER" id="PTHR30146">
    <property type="entry name" value="LACI-RELATED TRANSCRIPTIONAL REPRESSOR"/>
    <property type="match status" value="1"/>
</dbReference>
<evidence type="ECO:0000256" key="4">
    <source>
        <dbReference type="SAM" id="MobiDB-lite"/>
    </source>
</evidence>
<dbReference type="CDD" id="cd01392">
    <property type="entry name" value="HTH_LacI"/>
    <property type="match status" value="1"/>
</dbReference>
<evidence type="ECO:0000259" key="5">
    <source>
        <dbReference type="PROSITE" id="PS50932"/>
    </source>
</evidence>
<dbReference type="Proteomes" id="UP000638648">
    <property type="component" value="Unassembled WGS sequence"/>
</dbReference>
<dbReference type="SMART" id="SM00354">
    <property type="entry name" value="HTH_LACI"/>
    <property type="match status" value="1"/>
</dbReference>
<dbReference type="SUPFAM" id="SSF47413">
    <property type="entry name" value="lambda repressor-like DNA-binding domains"/>
    <property type="match status" value="1"/>
</dbReference>
<organism evidence="6 7">
    <name type="scientific">Actinopolymorpha pittospori</name>
    <dbReference type="NCBI Taxonomy" id="648752"/>
    <lineage>
        <taxon>Bacteria</taxon>
        <taxon>Bacillati</taxon>
        <taxon>Actinomycetota</taxon>
        <taxon>Actinomycetes</taxon>
        <taxon>Propionibacteriales</taxon>
        <taxon>Actinopolymorphaceae</taxon>
        <taxon>Actinopolymorpha</taxon>
    </lineage>
</organism>
<comment type="caution">
    <text evidence="6">The sequence shown here is derived from an EMBL/GenBank/DDBJ whole genome shotgun (WGS) entry which is preliminary data.</text>
</comment>
<dbReference type="InterPro" id="IPR046335">
    <property type="entry name" value="LacI/GalR-like_sensor"/>
</dbReference>
<evidence type="ECO:0000256" key="1">
    <source>
        <dbReference type="ARBA" id="ARBA00023015"/>
    </source>
</evidence>
<dbReference type="Pfam" id="PF00356">
    <property type="entry name" value="LacI"/>
    <property type="match status" value="1"/>
</dbReference>
<proteinExistence type="predicted"/>
<sequence length="341" mass="35811">MTTGHRPRGLSAVAQHAGVSVSLASRVLNGDSTLRVRDETRERVVAAARELHYVPHGAARALRLSRAGAIGLVVHDVSNPIHAGIIRGAQEAASAAGQVLLLAEAPELAANNAVLDQLLGDGRIDGLLWQGSGFDFDDALSTRAAERLPTLLVNSRPRAGLPAVRLADEDAAGVAVDHLVALGHRDIGYLGGRAGSDLSDRRQSGWRTALQRHGLPVRRKWIVEQDWNSEAGHAAMSKLISGTQRPTAVFVANVVVSVGALAAAREAGVRVPEDLSVIGLHDAWFVAHGSPPLTTVRLPLQAMGRRAVELVLSGAKAEPGGHLLSDPPPELVVRRSTASPG</sequence>
<feature type="domain" description="HTH lacI-type" evidence="5">
    <location>
        <begin position="8"/>
        <end position="64"/>
    </location>
</feature>
<keyword evidence="2 6" id="KW-0238">DNA-binding</keyword>
<protein>
    <submittedName>
        <fullName evidence="6">DNA-binding LacI/PurR family transcriptional regulator</fullName>
    </submittedName>
</protein>
<evidence type="ECO:0000256" key="2">
    <source>
        <dbReference type="ARBA" id="ARBA00023125"/>
    </source>
</evidence>
<dbReference type="InterPro" id="IPR000843">
    <property type="entry name" value="HTH_LacI"/>
</dbReference>
<keyword evidence="7" id="KW-1185">Reference proteome</keyword>
<dbReference type="Gene3D" id="1.10.260.40">
    <property type="entry name" value="lambda repressor-like DNA-binding domains"/>
    <property type="match status" value="1"/>
</dbReference>
<keyword evidence="3" id="KW-0804">Transcription</keyword>
<gene>
    <name evidence="6" type="ORF">HEB94_005723</name>
</gene>
<dbReference type="Gene3D" id="3.40.50.2300">
    <property type="match status" value="2"/>
</dbReference>
<feature type="region of interest" description="Disordered" evidence="4">
    <location>
        <begin position="318"/>
        <end position="341"/>
    </location>
</feature>
<dbReference type="AlphaFoldDB" id="A0A927N5H2"/>
<dbReference type="PROSITE" id="PS50932">
    <property type="entry name" value="HTH_LACI_2"/>
    <property type="match status" value="1"/>
</dbReference>
<dbReference type="Pfam" id="PF13377">
    <property type="entry name" value="Peripla_BP_3"/>
    <property type="match status" value="1"/>
</dbReference>
<name>A0A927N5H2_9ACTN</name>